<dbReference type="GO" id="GO:0016020">
    <property type="term" value="C:membrane"/>
    <property type="evidence" value="ECO:0007669"/>
    <property type="project" value="InterPro"/>
</dbReference>
<feature type="transmembrane region" description="Helical" evidence="1">
    <location>
        <begin position="240"/>
        <end position="261"/>
    </location>
</feature>
<dbReference type="EMBL" id="CP053085">
    <property type="protein sequence ID" value="QJR34884.1"/>
    <property type="molecule type" value="Genomic_DNA"/>
</dbReference>
<accession>A0A6M4IIF8</accession>
<feature type="transmembrane region" description="Helical" evidence="1">
    <location>
        <begin position="268"/>
        <end position="288"/>
    </location>
</feature>
<feature type="transmembrane region" description="Helical" evidence="1">
    <location>
        <begin position="138"/>
        <end position="164"/>
    </location>
</feature>
<sequence length="323" mass="33088">MPASSSPSEPPVSRRSPVFVLAASLIGISFAAPLIRLSASSAIVIATWRLGLSMLIVAAALLFTGSWREWRLLSRRELLLAAGAGVLLALHFWSWNASLRYTSVAASVALVNLQPVLIASVSALWLHESPSGRQWLGVVLAVVGALVVGLADVPGGLTGIIAAITGGSAAAGGGRALFGDMLALVGAVTAALYYLIGRRLRQRVGVWPYVSLAYGAAFITCLLIALASGEVLLPQPRRELSIFAGLAIGPMLLGHTGMNWALGHLPAFVVNLTTLGEPIGATILAALLPGIAEVPGVGTVVGGALVLAGVLLASPRAQAAAKR</sequence>
<dbReference type="PANTHER" id="PTHR22911:SF76">
    <property type="entry name" value="EAMA DOMAIN-CONTAINING PROTEIN"/>
    <property type="match status" value="1"/>
</dbReference>
<feature type="transmembrane region" description="Helical" evidence="1">
    <location>
        <begin position="41"/>
        <end position="66"/>
    </location>
</feature>
<dbReference type="InterPro" id="IPR000620">
    <property type="entry name" value="EamA_dom"/>
</dbReference>
<feature type="transmembrane region" description="Helical" evidence="1">
    <location>
        <begin position="207"/>
        <end position="228"/>
    </location>
</feature>
<feature type="transmembrane region" description="Helical" evidence="1">
    <location>
        <begin position="294"/>
        <end position="313"/>
    </location>
</feature>
<name>A0A6M4IIF8_9BACT</name>
<keyword evidence="1" id="KW-1133">Transmembrane helix</keyword>
<organism evidence="3 4">
    <name type="scientific">Gemmatimonas groenlandica</name>
    <dbReference type="NCBI Taxonomy" id="2732249"/>
    <lineage>
        <taxon>Bacteria</taxon>
        <taxon>Pseudomonadati</taxon>
        <taxon>Gemmatimonadota</taxon>
        <taxon>Gemmatimonadia</taxon>
        <taxon>Gemmatimonadales</taxon>
        <taxon>Gemmatimonadaceae</taxon>
        <taxon>Gemmatimonas</taxon>
    </lineage>
</organism>
<feature type="domain" description="EamA" evidence="2">
    <location>
        <begin position="178"/>
        <end position="313"/>
    </location>
</feature>
<dbReference type="Proteomes" id="UP000500938">
    <property type="component" value="Chromosome"/>
</dbReference>
<keyword evidence="1" id="KW-0812">Transmembrane</keyword>
<dbReference type="RefSeq" id="WP_171224311.1">
    <property type="nucleotide sequence ID" value="NZ_CP053085.1"/>
</dbReference>
<dbReference type="KEGG" id="ggr:HKW67_04825"/>
<gene>
    <name evidence="3" type="ORF">HKW67_04825</name>
</gene>
<dbReference type="Pfam" id="PF00892">
    <property type="entry name" value="EamA"/>
    <property type="match status" value="2"/>
</dbReference>
<evidence type="ECO:0000313" key="3">
    <source>
        <dbReference type="EMBL" id="QJR34884.1"/>
    </source>
</evidence>
<proteinExistence type="predicted"/>
<feature type="domain" description="EamA" evidence="2">
    <location>
        <begin position="19"/>
        <end position="148"/>
    </location>
</feature>
<feature type="transmembrane region" description="Helical" evidence="1">
    <location>
        <begin position="101"/>
        <end position="126"/>
    </location>
</feature>
<dbReference type="PANTHER" id="PTHR22911">
    <property type="entry name" value="ACYL-MALONYL CONDENSING ENZYME-RELATED"/>
    <property type="match status" value="1"/>
</dbReference>
<protein>
    <submittedName>
        <fullName evidence="3">DMT family transporter</fullName>
    </submittedName>
</protein>
<keyword evidence="1" id="KW-0472">Membrane</keyword>
<feature type="transmembrane region" description="Helical" evidence="1">
    <location>
        <begin position="176"/>
        <end position="195"/>
    </location>
</feature>
<evidence type="ECO:0000256" key="1">
    <source>
        <dbReference type="SAM" id="Phobius"/>
    </source>
</evidence>
<reference evidence="3 4" key="1">
    <citation type="submission" date="2020-05" db="EMBL/GenBank/DDBJ databases">
        <title>Complete genome sequence of Gemmatimonas greenlandica TET16.</title>
        <authorList>
            <person name="Zeng Y."/>
        </authorList>
    </citation>
    <scope>NUCLEOTIDE SEQUENCE [LARGE SCALE GENOMIC DNA]</scope>
    <source>
        <strain evidence="3 4">TET16</strain>
    </source>
</reference>
<evidence type="ECO:0000313" key="4">
    <source>
        <dbReference type="Proteomes" id="UP000500938"/>
    </source>
</evidence>
<feature type="transmembrane region" description="Helical" evidence="1">
    <location>
        <begin position="78"/>
        <end position="95"/>
    </location>
</feature>
<dbReference type="SUPFAM" id="SSF103481">
    <property type="entry name" value="Multidrug resistance efflux transporter EmrE"/>
    <property type="match status" value="2"/>
</dbReference>
<keyword evidence="4" id="KW-1185">Reference proteome</keyword>
<dbReference type="InterPro" id="IPR037185">
    <property type="entry name" value="EmrE-like"/>
</dbReference>
<evidence type="ECO:0000259" key="2">
    <source>
        <dbReference type="Pfam" id="PF00892"/>
    </source>
</evidence>
<dbReference type="Gene3D" id="1.10.3730.20">
    <property type="match status" value="1"/>
</dbReference>
<dbReference type="AlphaFoldDB" id="A0A6M4IIF8"/>